<keyword evidence="7" id="KW-1185">Reference proteome</keyword>
<evidence type="ECO:0000256" key="2">
    <source>
        <dbReference type="SAM" id="MobiDB-lite"/>
    </source>
</evidence>
<dbReference type="PROSITE" id="PS00028">
    <property type="entry name" value="ZINC_FINGER_C2H2_1"/>
    <property type="match status" value="1"/>
</dbReference>
<evidence type="ECO:0000313" key="7">
    <source>
        <dbReference type="Proteomes" id="UP000249757"/>
    </source>
</evidence>
<protein>
    <recommendedName>
        <fullName evidence="3">C2H2-type domain-containing protein</fullName>
    </recommendedName>
</protein>
<dbReference type="Proteomes" id="UP000245464">
    <property type="component" value="Chromosome 1"/>
</dbReference>
<feature type="compositionally biased region" description="Polar residues" evidence="2">
    <location>
        <begin position="288"/>
        <end position="304"/>
    </location>
</feature>
<keyword evidence="1" id="KW-0862">Zinc</keyword>
<reference evidence="5" key="2">
    <citation type="submission" date="2021-05" db="EMBL/GenBank/DDBJ databases">
        <authorList>
            <person name="Moolhuijzen P.M."/>
            <person name="Moffat C.S."/>
        </authorList>
    </citation>
    <scope>NUCLEOTIDE SEQUENCE</scope>
    <source>
        <strain evidence="5">86-124</strain>
    </source>
</reference>
<dbReference type="AlphaFoldDB" id="A0A2W1EM71"/>
<gene>
    <name evidence="5" type="ORF">Ptr86124_000811</name>
    <name evidence="4" type="ORF">PtrM4_008810</name>
</gene>
<dbReference type="OrthoDB" id="3940153at2759"/>
<name>A0A2W1EM71_9PLEO</name>
<keyword evidence="1" id="KW-0863">Zinc-finger</keyword>
<feature type="compositionally biased region" description="Polar residues" evidence="2">
    <location>
        <begin position="47"/>
        <end position="65"/>
    </location>
</feature>
<reference evidence="5" key="3">
    <citation type="journal article" date="2022" name="bioRxiv">
        <title>A global pangenome for the wheat fungal pathogen Pyrenophora tritici-repentis and prediction of effector protein structural homology.</title>
        <authorList>
            <person name="Moolhuijzen P."/>
            <person name="See P.T."/>
            <person name="Shi G."/>
            <person name="Powell H.R."/>
            <person name="Cockram J."/>
            <person name="Jorgensen L.N."/>
            <person name="Benslimane H."/>
            <person name="Strelkov S.E."/>
            <person name="Turner J."/>
            <person name="Liu Z."/>
            <person name="Moffat C.S."/>
        </authorList>
    </citation>
    <scope>NUCLEOTIDE SEQUENCE</scope>
    <source>
        <strain evidence="5">86-124</strain>
    </source>
</reference>
<dbReference type="Gene3D" id="3.30.160.60">
    <property type="entry name" value="Classic Zinc Finger"/>
    <property type="match status" value="1"/>
</dbReference>
<evidence type="ECO:0000313" key="6">
    <source>
        <dbReference type="Proteomes" id="UP000245464"/>
    </source>
</evidence>
<reference evidence="4" key="1">
    <citation type="journal article" date="2018" name="BMC Genomics">
        <title>Comparative genomics of the wheat fungal pathogen Pyrenophora tritici-repentis reveals chromosomal variations and genome plasticity.</title>
        <authorList>
            <person name="Moolhuijzen P."/>
            <person name="See P.T."/>
            <person name="Hane J.K."/>
            <person name="Shi G."/>
            <person name="Liu Z."/>
            <person name="Oliver R.P."/>
            <person name="Moffat C.S."/>
        </authorList>
    </citation>
    <scope>NUCLEOTIDE SEQUENCE [LARGE SCALE GENOMIC DNA]</scope>
    <source>
        <strain evidence="4">M4</strain>
    </source>
</reference>
<evidence type="ECO:0000256" key="1">
    <source>
        <dbReference type="PROSITE-ProRule" id="PRU00042"/>
    </source>
</evidence>
<evidence type="ECO:0000259" key="3">
    <source>
        <dbReference type="PROSITE" id="PS50157"/>
    </source>
</evidence>
<feature type="domain" description="C2H2-type" evidence="3">
    <location>
        <begin position="423"/>
        <end position="450"/>
    </location>
</feature>
<sequence length="450" mass="50254">MSVNELFRHLPNPIPGNDNELQGTHVDDGHAGSQYSEPSLPSGGNGSWQYSTSTNNAGGYQNHQYTGIPIFPQPDPVENQYPQQIDPGDFLPDTIQHHGPQSEASPINPSLPEGGMKQNEVGHDPMLTHWSQPQSQPQSQPYNMNTVVPGRESNDYRMSNLQHQVIAPYASPEIAAHKSTLRQPGGTLYNTQPCYGYLYFEQEPWNNHHIDLGQQPSNHTVLVSKDHHSEPEAPWSSVNTHQDHRQMLASTVSSLVYKIGSNEAGCANGDNGGSSSLNNSIPNRHWMQPNTDTFRGDNNQANNRTNHQDLLSAQLSRRDQSFRQCSTMFQYMSYAPIGNVSQHIHVQNRLVDTADAKSTLKNVFLLVPIRRSSRSSRRSSIASVASSDSFQCPSCPAMFSGVYGKGNWGRHNRQKHNGESKFFSCEKGCNKTFQRKDALLKHYRGRCHQL</sequence>
<organism evidence="4 6">
    <name type="scientific">Pyrenophora tritici-repentis</name>
    <dbReference type="NCBI Taxonomy" id="45151"/>
    <lineage>
        <taxon>Eukaryota</taxon>
        <taxon>Fungi</taxon>
        <taxon>Dikarya</taxon>
        <taxon>Ascomycota</taxon>
        <taxon>Pezizomycotina</taxon>
        <taxon>Dothideomycetes</taxon>
        <taxon>Pleosporomycetidae</taxon>
        <taxon>Pleosporales</taxon>
        <taxon>Pleosporineae</taxon>
        <taxon>Pleosporaceae</taxon>
        <taxon>Pyrenophora</taxon>
    </lineage>
</organism>
<dbReference type="EMBL" id="NRDI02000001">
    <property type="protein sequence ID" value="KAI1520443.1"/>
    <property type="molecule type" value="Genomic_DNA"/>
</dbReference>
<feature type="compositionally biased region" description="Low complexity" evidence="2">
    <location>
        <begin position="131"/>
        <end position="141"/>
    </location>
</feature>
<accession>A0A2W1EM71</accession>
<feature type="region of interest" description="Disordered" evidence="2">
    <location>
        <begin position="267"/>
        <end position="304"/>
    </location>
</feature>
<dbReference type="PROSITE" id="PS50157">
    <property type="entry name" value="ZINC_FINGER_C2H2_2"/>
    <property type="match status" value="1"/>
</dbReference>
<evidence type="ECO:0000313" key="4">
    <source>
        <dbReference type="EMBL" id="KAF7576641.1"/>
    </source>
</evidence>
<evidence type="ECO:0000313" key="5">
    <source>
        <dbReference type="EMBL" id="KAI1520443.1"/>
    </source>
</evidence>
<feature type="region of interest" description="Disordered" evidence="2">
    <location>
        <begin position="11"/>
        <end position="153"/>
    </location>
</feature>
<comment type="caution">
    <text evidence="4">The sequence shown here is derived from an EMBL/GenBank/DDBJ whole genome shotgun (WGS) entry which is preliminary data.</text>
</comment>
<keyword evidence="1" id="KW-0479">Metal-binding</keyword>
<proteinExistence type="predicted"/>
<reference evidence="7" key="4">
    <citation type="journal article" date="2022" name="Microb. Genom.">
        <title>A global pangenome for the wheat fungal pathogen Pyrenophora tritici-repentis and prediction of effector protein structural homology.</title>
        <authorList>
            <person name="Moolhuijzen P.M."/>
            <person name="See P.T."/>
            <person name="Shi G."/>
            <person name="Powell H.R."/>
            <person name="Cockram J."/>
            <person name="Jorgensen L.N."/>
            <person name="Benslimane H."/>
            <person name="Strelkov S.E."/>
            <person name="Turner J."/>
            <person name="Liu Z."/>
            <person name="Moffat C.S."/>
        </authorList>
    </citation>
    <scope>NUCLEOTIDE SEQUENCE [LARGE SCALE GENOMIC DNA]</scope>
</reference>
<dbReference type="EMBL" id="NQIK02000001">
    <property type="protein sequence ID" value="KAF7576641.1"/>
    <property type="molecule type" value="Genomic_DNA"/>
</dbReference>
<dbReference type="GO" id="GO:0008270">
    <property type="term" value="F:zinc ion binding"/>
    <property type="evidence" value="ECO:0007669"/>
    <property type="project" value="UniProtKB-KW"/>
</dbReference>
<dbReference type="Proteomes" id="UP000249757">
    <property type="component" value="Unassembled WGS sequence"/>
</dbReference>
<dbReference type="InterPro" id="IPR013087">
    <property type="entry name" value="Znf_C2H2_type"/>
</dbReference>